<dbReference type="Proteomes" id="UP000505377">
    <property type="component" value="Chromosome"/>
</dbReference>
<sequence length="446" mass="46370">MDADLDEVIGRSRFGPLHVRIVLLAGLVILFDGYDLTIYGAAVPRMIVEFGISPATAGLIGSGALVGMMIGAMAFGALADKVGRRRPIIACVVLYTVFTGAVFLAATPWEVGVYRFLAGLGLGGVMPNAVALVTEYAPTRLRSTMVSVMFSGYMVGGIAAALLGVALIPAYGWRSLFLLGALPLLAVPLLVKYLPEAPAFLLRRGRADELAATLRALDPGLPPHGDLRVTAGAEPAGRSPVASLFRNGNGVNTAMLWIAFFMVLLMIYGLLTWLPQLMIEAGYPLGSSLSFLMTLFLAGIVITWVGGYLSDRYGTRPVLIVSYLVAAVFVAALGFLGDSSLLWVYASVALGGGATFAAQIFANAYAAQFYPSSARSAGIGWALGIGRIGAIIGPLLGGVLLSAGVPLHVNFLAFAVPGIIAAAALGLIRNRTAAPRTAGTRPSIGA</sequence>
<dbReference type="InterPro" id="IPR036259">
    <property type="entry name" value="MFS_trans_sf"/>
</dbReference>
<dbReference type="KEGG" id="pbro:HOP40_21230"/>
<feature type="transmembrane region" description="Helical" evidence="5">
    <location>
        <begin position="21"/>
        <end position="43"/>
    </location>
</feature>
<evidence type="ECO:0000313" key="7">
    <source>
        <dbReference type="EMBL" id="QJY48008.1"/>
    </source>
</evidence>
<keyword evidence="3 5" id="KW-1133">Transmembrane helix</keyword>
<feature type="transmembrane region" description="Helical" evidence="5">
    <location>
        <begin position="407"/>
        <end position="428"/>
    </location>
</feature>
<evidence type="ECO:0000256" key="3">
    <source>
        <dbReference type="ARBA" id="ARBA00022989"/>
    </source>
</evidence>
<dbReference type="Pfam" id="PF07690">
    <property type="entry name" value="MFS_1"/>
    <property type="match status" value="1"/>
</dbReference>
<feature type="transmembrane region" description="Helical" evidence="5">
    <location>
        <begin position="286"/>
        <end position="306"/>
    </location>
</feature>
<keyword evidence="2 5" id="KW-0812">Transmembrane</keyword>
<dbReference type="RefSeq" id="WP_172161238.1">
    <property type="nucleotide sequence ID" value="NZ_CP053564.1"/>
</dbReference>
<feature type="transmembrane region" description="Helical" evidence="5">
    <location>
        <begin position="88"/>
        <end position="107"/>
    </location>
</feature>
<dbReference type="InterPro" id="IPR005829">
    <property type="entry name" value="Sugar_transporter_CS"/>
</dbReference>
<feature type="transmembrane region" description="Helical" evidence="5">
    <location>
        <begin position="318"/>
        <end position="336"/>
    </location>
</feature>
<name>A0A6M6JIY5_9PSEU</name>
<dbReference type="PANTHER" id="PTHR23508">
    <property type="entry name" value="CARBOXYLIC ACID TRANSPORTER PROTEIN HOMOLOG"/>
    <property type="match status" value="1"/>
</dbReference>
<comment type="subcellular location">
    <subcellularLocation>
        <location evidence="1">Cell membrane</location>
        <topology evidence="1">Multi-pass membrane protein</topology>
    </subcellularLocation>
</comment>
<feature type="transmembrane region" description="Helical" evidence="5">
    <location>
        <begin position="342"/>
        <end position="366"/>
    </location>
</feature>
<feature type="domain" description="Major facilitator superfamily (MFS) profile" evidence="6">
    <location>
        <begin position="21"/>
        <end position="433"/>
    </location>
</feature>
<evidence type="ECO:0000313" key="8">
    <source>
        <dbReference type="Proteomes" id="UP000505377"/>
    </source>
</evidence>
<dbReference type="AlphaFoldDB" id="A0A6M6JIY5"/>
<evidence type="ECO:0000259" key="6">
    <source>
        <dbReference type="PROSITE" id="PS50850"/>
    </source>
</evidence>
<reference evidence="7 8" key="1">
    <citation type="submission" date="2020-05" db="EMBL/GenBank/DDBJ databases">
        <authorList>
            <person name="Mo P."/>
        </authorList>
    </citation>
    <scope>NUCLEOTIDE SEQUENCE [LARGE SCALE GENOMIC DNA]</scope>
    <source>
        <strain evidence="7 8">Gen01</strain>
    </source>
</reference>
<evidence type="ECO:0000256" key="2">
    <source>
        <dbReference type="ARBA" id="ARBA00022692"/>
    </source>
</evidence>
<dbReference type="CDD" id="cd17365">
    <property type="entry name" value="MFS_PcaK_like"/>
    <property type="match status" value="1"/>
</dbReference>
<keyword evidence="4 5" id="KW-0472">Membrane</keyword>
<evidence type="ECO:0000256" key="4">
    <source>
        <dbReference type="ARBA" id="ARBA00023136"/>
    </source>
</evidence>
<dbReference type="PANTHER" id="PTHR23508:SF10">
    <property type="entry name" value="CARBOXYLIC ACID TRANSPORTER PROTEIN HOMOLOG"/>
    <property type="match status" value="1"/>
</dbReference>
<feature type="transmembrane region" description="Helical" evidence="5">
    <location>
        <begin position="254"/>
        <end position="274"/>
    </location>
</feature>
<evidence type="ECO:0000256" key="1">
    <source>
        <dbReference type="ARBA" id="ARBA00004651"/>
    </source>
</evidence>
<keyword evidence="8" id="KW-1185">Reference proteome</keyword>
<dbReference type="InterPro" id="IPR011701">
    <property type="entry name" value="MFS"/>
</dbReference>
<dbReference type="SUPFAM" id="SSF103473">
    <property type="entry name" value="MFS general substrate transporter"/>
    <property type="match status" value="1"/>
</dbReference>
<proteinExistence type="predicted"/>
<feature type="transmembrane region" description="Helical" evidence="5">
    <location>
        <begin position="55"/>
        <end position="76"/>
    </location>
</feature>
<organism evidence="7 8">
    <name type="scientific">Pseudonocardia broussonetiae</name>
    <dbReference type="NCBI Taxonomy" id="2736640"/>
    <lineage>
        <taxon>Bacteria</taxon>
        <taxon>Bacillati</taxon>
        <taxon>Actinomycetota</taxon>
        <taxon>Actinomycetes</taxon>
        <taxon>Pseudonocardiales</taxon>
        <taxon>Pseudonocardiaceae</taxon>
        <taxon>Pseudonocardia</taxon>
    </lineage>
</organism>
<feature type="transmembrane region" description="Helical" evidence="5">
    <location>
        <begin position="113"/>
        <end position="134"/>
    </location>
</feature>
<feature type="transmembrane region" description="Helical" evidence="5">
    <location>
        <begin position="146"/>
        <end position="170"/>
    </location>
</feature>
<dbReference type="Gene3D" id="1.20.1250.20">
    <property type="entry name" value="MFS general substrate transporter like domains"/>
    <property type="match status" value="1"/>
</dbReference>
<accession>A0A6M6JIY5</accession>
<dbReference type="PROSITE" id="PS00217">
    <property type="entry name" value="SUGAR_TRANSPORT_2"/>
    <property type="match status" value="1"/>
</dbReference>
<dbReference type="GO" id="GO:0046943">
    <property type="term" value="F:carboxylic acid transmembrane transporter activity"/>
    <property type="evidence" value="ECO:0007669"/>
    <property type="project" value="TreeGrafter"/>
</dbReference>
<protein>
    <submittedName>
        <fullName evidence="7">Aromatic acid/H+ symport family MFS transporter</fullName>
    </submittedName>
</protein>
<dbReference type="PROSITE" id="PS50850">
    <property type="entry name" value="MFS"/>
    <property type="match status" value="1"/>
</dbReference>
<evidence type="ECO:0000256" key="5">
    <source>
        <dbReference type="SAM" id="Phobius"/>
    </source>
</evidence>
<dbReference type="EMBL" id="CP053564">
    <property type="protein sequence ID" value="QJY48008.1"/>
    <property type="molecule type" value="Genomic_DNA"/>
</dbReference>
<gene>
    <name evidence="7" type="ORF">HOP40_21230</name>
</gene>
<dbReference type="GO" id="GO:0005886">
    <property type="term" value="C:plasma membrane"/>
    <property type="evidence" value="ECO:0007669"/>
    <property type="project" value="UniProtKB-SubCell"/>
</dbReference>
<feature type="transmembrane region" description="Helical" evidence="5">
    <location>
        <begin position="176"/>
        <end position="194"/>
    </location>
</feature>
<dbReference type="InterPro" id="IPR020846">
    <property type="entry name" value="MFS_dom"/>
</dbReference>
<feature type="transmembrane region" description="Helical" evidence="5">
    <location>
        <begin position="378"/>
        <end position="401"/>
    </location>
</feature>